<accession>A0ABS3U9K7</accession>
<protein>
    <submittedName>
        <fullName evidence="2">Uncharacterized protein</fullName>
    </submittedName>
</protein>
<dbReference type="Proteomes" id="UP000681341">
    <property type="component" value="Unassembled WGS sequence"/>
</dbReference>
<reference evidence="2 3" key="1">
    <citation type="submission" date="2021-03" db="EMBL/GenBank/DDBJ databases">
        <title>Glycomyces sp. nov., a novel actinomycete isolated from soil.</title>
        <authorList>
            <person name="Yang X."/>
            <person name="Xu X."/>
        </authorList>
    </citation>
    <scope>NUCLEOTIDE SEQUENCE [LARGE SCALE GENOMIC DNA]</scope>
    <source>
        <strain evidence="2 3">NEAU-S30</strain>
    </source>
</reference>
<evidence type="ECO:0000313" key="3">
    <source>
        <dbReference type="Proteomes" id="UP000681341"/>
    </source>
</evidence>
<keyword evidence="3" id="KW-1185">Reference proteome</keyword>
<proteinExistence type="predicted"/>
<dbReference type="EMBL" id="JAGFNP010000015">
    <property type="protein sequence ID" value="MBO3735464.1"/>
    <property type="molecule type" value="Genomic_DNA"/>
</dbReference>
<feature type="signal peptide" evidence="1">
    <location>
        <begin position="1"/>
        <end position="28"/>
    </location>
</feature>
<evidence type="ECO:0000313" key="2">
    <source>
        <dbReference type="EMBL" id="MBO3735464.1"/>
    </source>
</evidence>
<name>A0ABS3U9K7_9ACTN</name>
<feature type="chain" id="PRO_5046385552" evidence="1">
    <location>
        <begin position="29"/>
        <end position="663"/>
    </location>
</feature>
<sequence length="663" mass="68419">MRRRKSMAAAAVSGFAVAGLAVIPFANANANESRSPATAEAVSVSSAAVGTVVLPTGDRVTMASNGVTGIEPAAGREDVHFLALTRPSGDRIVVPSDKVEAIRSGEEDARRYNVTQLLEGGHTDAAAVPAAELDGRDYDSLVPAGGEVSAAADTQKLTIAIADTSGAVPDGNLIGAYNAATGEEGYFSFDEQGVATAELPQGEYLVFGEIWNEAADGSSTELVMGITAVTLANKPVKTEFNGADASPVTVEVDQPDAVVDSAILGVGFQGASEVEGTGSGITGFPGPDTDVYVLPEPEMPEGPLLDFIYQPMLSSPAGAAEPYLYNLAFGEIGGYPEDLSFYVSDDELAVEKTTYNSFGTDLSGTTCDSGNPTGSVNGGWCLEIPTDAPSTRTDYRSAGPEVEWSGYNEFGVFNDEGTMLDGFADTYTGAVLETGDTAVTKGHGLFGAGAPEMILAGGDTASATTYLYPAVGYNDENVKLVGYSGTAELSLNGEVLGGFDGTASALVVDAALTEAGRYTLTTETTRGTDTVPFGTSNTSAWSFDLDPNALADGEESRPSLPVVAMRSDGVESGYAAAAEPLDISLDLAVARHAAPVIAESMTFQVSYDDGASWTEVPLDFDGCTATATLEHPEGAEFASTRFTATDDAGTEVEQTTIRSFGLK</sequence>
<comment type="caution">
    <text evidence="2">The sequence shown here is derived from an EMBL/GenBank/DDBJ whole genome shotgun (WGS) entry which is preliminary data.</text>
</comment>
<dbReference type="RefSeq" id="WP_208499089.1">
    <property type="nucleotide sequence ID" value="NZ_JAGFNP010000015.1"/>
</dbReference>
<organism evidence="2 3">
    <name type="scientific">Glycomyces niveus</name>
    <dbReference type="NCBI Taxonomy" id="2820287"/>
    <lineage>
        <taxon>Bacteria</taxon>
        <taxon>Bacillati</taxon>
        <taxon>Actinomycetota</taxon>
        <taxon>Actinomycetes</taxon>
        <taxon>Glycomycetales</taxon>
        <taxon>Glycomycetaceae</taxon>
        <taxon>Glycomyces</taxon>
    </lineage>
</organism>
<keyword evidence="1" id="KW-0732">Signal</keyword>
<evidence type="ECO:0000256" key="1">
    <source>
        <dbReference type="SAM" id="SignalP"/>
    </source>
</evidence>
<gene>
    <name evidence="2" type="ORF">J5V16_21770</name>
</gene>